<gene>
    <name evidence="1" type="ORF">CVS54_01302</name>
</gene>
<evidence type="ECO:0000313" key="1">
    <source>
        <dbReference type="EMBL" id="AZS39984.1"/>
    </source>
</evidence>
<reference evidence="1 2" key="1">
    <citation type="submission" date="2018-08" db="EMBL/GenBank/DDBJ databases">
        <title>Microbacterium oxydans strain HG3.</title>
        <authorList>
            <person name="ORTET P."/>
        </authorList>
    </citation>
    <scope>NUCLEOTIDE SEQUENCE [LARGE SCALE GENOMIC DNA]</scope>
    <source>
        <strain evidence="1 2">HG3</strain>
    </source>
</reference>
<sequence>MTVYRVGDIPAEPLAIVPTRDGEPVELGAFANAEVKVDTHTLFASIADDAVVAPWPVPSIFETPGLLGVTVTLTGPGTRESFEAEPIIVDPVDTFSALDWHTVTSARRVWTNKLTDEALYGVLAGSRRACLAHLELDDADAFPVPSTWRDAQIMQARNVLNSGTVKPGGGFGNDEYEYGASSFPLDWSVRALLRPVRVPKVR</sequence>
<name>A0A3S9WIR6_9MICO</name>
<dbReference type="EMBL" id="CP031422">
    <property type="protein sequence ID" value="AZS39984.1"/>
    <property type="molecule type" value="Genomic_DNA"/>
</dbReference>
<dbReference type="Proteomes" id="UP000274841">
    <property type="component" value="Chromosome"/>
</dbReference>
<dbReference type="AlphaFoldDB" id="A0A3S9WIR6"/>
<protein>
    <recommendedName>
        <fullName evidence="3">Head-to-tail adaptor</fullName>
    </recommendedName>
</protein>
<accession>A0A3S9WIR6</accession>
<organism evidence="1 2">
    <name type="scientific">Microbacterium oxydans</name>
    <dbReference type="NCBI Taxonomy" id="82380"/>
    <lineage>
        <taxon>Bacteria</taxon>
        <taxon>Bacillati</taxon>
        <taxon>Actinomycetota</taxon>
        <taxon>Actinomycetes</taxon>
        <taxon>Micrococcales</taxon>
        <taxon>Microbacteriaceae</taxon>
        <taxon>Microbacterium</taxon>
    </lineage>
</organism>
<evidence type="ECO:0008006" key="3">
    <source>
        <dbReference type="Google" id="ProtNLM"/>
    </source>
</evidence>
<dbReference type="KEGG" id="moy:CVS54_01302"/>
<proteinExistence type="predicted"/>
<dbReference type="RefSeq" id="WP_127011978.1">
    <property type="nucleotide sequence ID" value="NZ_CP031422.1"/>
</dbReference>
<evidence type="ECO:0000313" key="2">
    <source>
        <dbReference type="Proteomes" id="UP000274841"/>
    </source>
</evidence>